<feature type="transmembrane region" description="Helical" evidence="1">
    <location>
        <begin position="17"/>
        <end position="37"/>
    </location>
</feature>
<evidence type="ECO:0000256" key="1">
    <source>
        <dbReference type="SAM" id="Phobius"/>
    </source>
</evidence>
<evidence type="ECO:0000313" key="3">
    <source>
        <dbReference type="Proteomes" id="UP000824190"/>
    </source>
</evidence>
<sequence length="237" mass="25084">MTEAYDRPSAGGGCARLLGLVVTVLLVVVLVGVFMVNEEKEDEPAERVPVPDDVPPAAAARVHDVPAMSQKLSIPEDYLEGYAAGAAVAADEMPQCHITWNTLAGIGYVESHHGTYGGGTNGDPIIGPRLDGSGEFMKVPDTDNGEIDGDTEYDRAVGPMQFLPDSWRLYGADGDPHDIADAAAASARLLCTSNGAERDMSTPEGWSEALHSYNRSEQYMIDVRDAAANYALGQSAG</sequence>
<dbReference type="AlphaFoldDB" id="A0A9D1RPM5"/>
<evidence type="ECO:0000313" key="2">
    <source>
        <dbReference type="EMBL" id="HIW90386.1"/>
    </source>
</evidence>
<protein>
    <recommendedName>
        <fullName evidence="4">Transglycosylase SLT domain-containing protein</fullName>
    </recommendedName>
</protein>
<dbReference type="InterPro" id="IPR023346">
    <property type="entry name" value="Lysozyme-like_dom_sf"/>
</dbReference>
<dbReference type="GO" id="GO:0009253">
    <property type="term" value="P:peptidoglycan catabolic process"/>
    <property type="evidence" value="ECO:0007669"/>
    <property type="project" value="TreeGrafter"/>
</dbReference>
<proteinExistence type="predicted"/>
<accession>A0A9D1RPM5</accession>
<keyword evidence="1" id="KW-0472">Membrane</keyword>
<gene>
    <name evidence="2" type="ORF">H9870_01795</name>
</gene>
<dbReference type="PANTHER" id="PTHR30163">
    <property type="entry name" value="MEMBRANE-BOUND LYTIC MUREIN TRANSGLYCOSYLASE B"/>
    <property type="match status" value="1"/>
</dbReference>
<dbReference type="EMBL" id="DXGC01000016">
    <property type="protein sequence ID" value="HIW90386.1"/>
    <property type="molecule type" value="Genomic_DNA"/>
</dbReference>
<name>A0A9D1RPM5_9CORY</name>
<dbReference type="Proteomes" id="UP000824190">
    <property type="component" value="Unassembled WGS sequence"/>
</dbReference>
<dbReference type="SUPFAM" id="SSF53955">
    <property type="entry name" value="Lysozyme-like"/>
    <property type="match status" value="1"/>
</dbReference>
<dbReference type="GO" id="GO:0008933">
    <property type="term" value="F:peptidoglycan lytic transglycosylase activity"/>
    <property type="evidence" value="ECO:0007669"/>
    <property type="project" value="TreeGrafter"/>
</dbReference>
<dbReference type="InterPro" id="IPR043426">
    <property type="entry name" value="MltB-like"/>
</dbReference>
<reference evidence="2" key="1">
    <citation type="journal article" date="2021" name="PeerJ">
        <title>Extensive microbial diversity within the chicken gut microbiome revealed by metagenomics and culture.</title>
        <authorList>
            <person name="Gilroy R."/>
            <person name="Ravi A."/>
            <person name="Getino M."/>
            <person name="Pursley I."/>
            <person name="Horton D.L."/>
            <person name="Alikhan N.F."/>
            <person name="Baker D."/>
            <person name="Gharbi K."/>
            <person name="Hall N."/>
            <person name="Watson M."/>
            <person name="Adriaenssens E.M."/>
            <person name="Foster-Nyarko E."/>
            <person name="Jarju S."/>
            <person name="Secka A."/>
            <person name="Antonio M."/>
            <person name="Oren A."/>
            <person name="Chaudhuri R.R."/>
            <person name="La Ragione R."/>
            <person name="Hildebrand F."/>
            <person name="Pallen M.J."/>
        </authorList>
    </citation>
    <scope>NUCLEOTIDE SEQUENCE</scope>
    <source>
        <strain evidence="2">CHK32-1732</strain>
    </source>
</reference>
<reference evidence="2" key="2">
    <citation type="submission" date="2021-04" db="EMBL/GenBank/DDBJ databases">
        <authorList>
            <person name="Gilroy R."/>
        </authorList>
    </citation>
    <scope>NUCLEOTIDE SEQUENCE</scope>
    <source>
        <strain evidence="2">CHK32-1732</strain>
    </source>
</reference>
<evidence type="ECO:0008006" key="4">
    <source>
        <dbReference type="Google" id="ProtNLM"/>
    </source>
</evidence>
<organism evidence="2 3">
    <name type="scientific">Candidatus Corynebacterium avicola</name>
    <dbReference type="NCBI Taxonomy" id="2838527"/>
    <lineage>
        <taxon>Bacteria</taxon>
        <taxon>Bacillati</taxon>
        <taxon>Actinomycetota</taxon>
        <taxon>Actinomycetes</taxon>
        <taxon>Mycobacteriales</taxon>
        <taxon>Corynebacteriaceae</taxon>
        <taxon>Corynebacterium</taxon>
    </lineage>
</organism>
<dbReference type="Gene3D" id="1.10.530.10">
    <property type="match status" value="1"/>
</dbReference>
<keyword evidence="1" id="KW-0812">Transmembrane</keyword>
<dbReference type="PANTHER" id="PTHR30163:SF8">
    <property type="entry name" value="LYTIC MUREIN TRANSGLYCOSYLASE"/>
    <property type="match status" value="1"/>
</dbReference>
<comment type="caution">
    <text evidence="2">The sequence shown here is derived from an EMBL/GenBank/DDBJ whole genome shotgun (WGS) entry which is preliminary data.</text>
</comment>
<keyword evidence="1" id="KW-1133">Transmembrane helix</keyword>